<dbReference type="AlphaFoldDB" id="A0A060LP66"/>
<dbReference type="InterPro" id="IPR003615">
    <property type="entry name" value="HNH_nuc"/>
</dbReference>
<dbReference type="InterPro" id="IPR058712">
    <property type="entry name" value="SRA_ScoMcrA"/>
</dbReference>
<dbReference type="Pfam" id="PF01844">
    <property type="entry name" value="HNH"/>
    <property type="match status" value="1"/>
</dbReference>
<proteinExistence type="predicted"/>
<dbReference type="HOGENOM" id="CLU_058772_0_0_9"/>
<dbReference type="EMBL" id="CP003923">
    <property type="protein sequence ID" value="AIC93086.1"/>
    <property type="molecule type" value="Genomic_DNA"/>
</dbReference>
<evidence type="ECO:0000313" key="2">
    <source>
        <dbReference type="EMBL" id="AIC93086.1"/>
    </source>
</evidence>
<organism evidence="2 3">
    <name type="scientific">Shouchella lehensis G1</name>
    <dbReference type="NCBI Taxonomy" id="1246626"/>
    <lineage>
        <taxon>Bacteria</taxon>
        <taxon>Bacillati</taxon>
        <taxon>Bacillota</taxon>
        <taxon>Bacilli</taxon>
        <taxon>Bacillales</taxon>
        <taxon>Bacillaceae</taxon>
        <taxon>Shouchella</taxon>
    </lineage>
</organism>
<dbReference type="InterPro" id="IPR002711">
    <property type="entry name" value="HNH"/>
</dbReference>
<dbReference type="RefSeq" id="WP_084167306.1">
    <property type="nucleotide sequence ID" value="NZ_CP003923.1"/>
</dbReference>
<dbReference type="PATRIC" id="fig|1246626.3.peg.466"/>
<dbReference type="Proteomes" id="UP000027142">
    <property type="component" value="Chromosome"/>
</dbReference>
<dbReference type="eggNOG" id="COG1403">
    <property type="taxonomic scope" value="Bacteria"/>
</dbReference>
<keyword evidence="3" id="KW-1185">Reference proteome</keyword>
<reference evidence="2 3" key="1">
    <citation type="journal article" date="2014" name="Gene">
        <title>A comparative genomic analysis of the alkalitolerant soil bacterium Bacillus lehensis G1.</title>
        <authorList>
            <person name="Noor Y.M."/>
            <person name="Samsulrizal N.H."/>
            <person name="Jema'on N.A."/>
            <person name="Low K.O."/>
            <person name="Ramli A.N."/>
            <person name="Alias N.I."/>
            <person name="Damis S.I."/>
            <person name="Fuzi S.F."/>
            <person name="Isa M.N."/>
            <person name="Murad A.M."/>
            <person name="Raih M.F."/>
            <person name="Bakar F.D."/>
            <person name="Najimudin N."/>
            <person name="Mahadi N.M."/>
            <person name="Illias R.M."/>
        </authorList>
    </citation>
    <scope>NUCLEOTIDE SEQUENCE [LARGE SCALE GENOMIC DNA]</scope>
    <source>
        <strain evidence="2 3">G1</strain>
    </source>
</reference>
<dbReference type="SMART" id="SM00507">
    <property type="entry name" value="HNHc"/>
    <property type="match status" value="1"/>
</dbReference>
<accession>A0A060LP66</accession>
<dbReference type="Gene3D" id="1.10.30.50">
    <property type="match status" value="1"/>
</dbReference>
<dbReference type="Pfam" id="PF26348">
    <property type="entry name" value="SRA_ScoMcrA"/>
    <property type="match status" value="1"/>
</dbReference>
<dbReference type="GO" id="GO:0008270">
    <property type="term" value="F:zinc ion binding"/>
    <property type="evidence" value="ECO:0007669"/>
    <property type="project" value="InterPro"/>
</dbReference>
<dbReference type="GO" id="GO:0003676">
    <property type="term" value="F:nucleic acid binding"/>
    <property type="evidence" value="ECO:0007669"/>
    <property type="project" value="InterPro"/>
</dbReference>
<dbReference type="CDD" id="cd00085">
    <property type="entry name" value="HNHc"/>
    <property type="match status" value="1"/>
</dbReference>
<keyword evidence="2" id="KW-0255">Endonuclease</keyword>
<feature type="domain" description="HNH nuclease" evidence="1">
    <location>
        <begin position="307"/>
        <end position="371"/>
    </location>
</feature>
<dbReference type="eggNOG" id="COG3183">
    <property type="taxonomic scope" value="Bacteria"/>
</dbReference>
<keyword evidence="2" id="KW-0540">Nuclease</keyword>
<evidence type="ECO:0000259" key="1">
    <source>
        <dbReference type="SMART" id="SM00507"/>
    </source>
</evidence>
<name>A0A060LP66_9BACI</name>
<dbReference type="GO" id="GO:0004519">
    <property type="term" value="F:endonuclease activity"/>
    <property type="evidence" value="ECO:0007669"/>
    <property type="project" value="UniProtKB-KW"/>
</dbReference>
<protein>
    <submittedName>
        <fullName evidence="2">HNH endonuclease</fullName>
    </submittedName>
</protein>
<keyword evidence="2" id="KW-0378">Hydrolase</keyword>
<sequence>MKRTYLELVPGLEVTNSEISDLFGCANQGEMRRSLKTNTLVLISDKTKLYQDREEDSFFYYTGMGKLGAQSLTFQQNKTLAKSNENNVSIHLFVAYKKRIYTYRGQYELINEPFQEHQLDEEKNNRLVWVFPLRKRLNDTDKSSYTYSQSQKVGNHDSWDLHHNVAVKTADQSTFEYGETVIPKRIRPFFKSTNLKEGEEKEITLIYQEYMFFAKIKVQASGSPRHRLRWEKRFTLLINEYANRVQGEVKIYFIYDDEKTYKVSLSHTDIMDTVHTDVIAEELEQYGARTEGRITSYYGKKYERDPINRELAIQIHGVTCAACNFNFEQKYGERGRDFIEIHHIKPLSSLGGSTEINPKEDLVPLCANCHRMVHRQKDHVLTMEELKEILQKEN</sequence>
<gene>
    <name evidence="2" type="ORF">BleG1_0478</name>
</gene>
<dbReference type="KEGG" id="ble:BleG1_0478"/>
<evidence type="ECO:0000313" key="3">
    <source>
        <dbReference type="Proteomes" id="UP000027142"/>
    </source>
</evidence>